<dbReference type="EMBL" id="JAKLTR010000006">
    <property type="protein sequence ID" value="MCG2614746.1"/>
    <property type="molecule type" value="Genomic_DNA"/>
</dbReference>
<keyword evidence="3" id="KW-1185">Reference proteome</keyword>
<evidence type="ECO:0008006" key="4">
    <source>
        <dbReference type="Google" id="ProtNLM"/>
    </source>
</evidence>
<evidence type="ECO:0000256" key="1">
    <source>
        <dbReference type="SAM" id="SignalP"/>
    </source>
</evidence>
<dbReference type="RefSeq" id="WP_237871463.1">
    <property type="nucleotide sequence ID" value="NZ_JAKLTR010000006.1"/>
</dbReference>
<evidence type="ECO:0000313" key="3">
    <source>
        <dbReference type="Proteomes" id="UP001165367"/>
    </source>
</evidence>
<reference evidence="2" key="1">
    <citation type="submission" date="2022-01" db="EMBL/GenBank/DDBJ databases">
        <authorList>
            <person name="Jo J.-H."/>
            <person name="Im W.-T."/>
        </authorList>
    </citation>
    <scope>NUCLEOTIDE SEQUENCE</scope>
    <source>
        <strain evidence="2">NA20</strain>
    </source>
</reference>
<feature type="signal peptide" evidence="1">
    <location>
        <begin position="1"/>
        <end position="23"/>
    </location>
</feature>
<gene>
    <name evidence="2" type="ORF">LZZ85_10660</name>
</gene>
<evidence type="ECO:0000313" key="2">
    <source>
        <dbReference type="EMBL" id="MCG2614746.1"/>
    </source>
</evidence>
<keyword evidence="1" id="KW-0732">Signal</keyword>
<name>A0ABS9KR00_9BACT</name>
<protein>
    <recommendedName>
        <fullName evidence="4">DUF1579 domain-containing protein</fullName>
    </recommendedName>
</protein>
<sequence length="171" mass="19966">MRLKKIFSLLLCLVLTVSIRAQNTETDKGIQEKMKLLAFLEGNWKGKGSITRADGKHSFDQTEKVQFKLDQTLMLIEGNGTAEGRSIHNALAIISWNKEASNYNFQSWLSTGQGSKFKAEIKDNKLYWYPNENMQYVIWINEKGQWAEIGEMKRNNEWFRFFEMTLDKEVK</sequence>
<feature type="chain" id="PRO_5045051243" description="DUF1579 domain-containing protein" evidence="1">
    <location>
        <begin position="24"/>
        <end position="171"/>
    </location>
</feature>
<comment type="caution">
    <text evidence="2">The sequence shown here is derived from an EMBL/GenBank/DDBJ whole genome shotgun (WGS) entry which is preliminary data.</text>
</comment>
<dbReference type="Proteomes" id="UP001165367">
    <property type="component" value="Unassembled WGS sequence"/>
</dbReference>
<organism evidence="2 3">
    <name type="scientific">Terrimonas ginsenosidimutans</name>
    <dbReference type="NCBI Taxonomy" id="2908004"/>
    <lineage>
        <taxon>Bacteria</taxon>
        <taxon>Pseudomonadati</taxon>
        <taxon>Bacteroidota</taxon>
        <taxon>Chitinophagia</taxon>
        <taxon>Chitinophagales</taxon>
        <taxon>Chitinophagaceae</taxon>
        <taxon>Terrimonas</taxon>
    </lineage>
</organism>
<accession>A0ABS9KR00</accession>
<proteinExistence type="predicted"/>